<proteinExistence type="predicted"/>
<accession>A0ABM8GU88</accession>
<reference evidence="2" key="1">
    <citation type="journal article" date="2019" name="Int. J. Syst. Evol. Microbiol.">
        <title>The Global Catalogue of Microorganisms (GCM) 10K type strain sequencing project: providing services to taxonomists for standard genome sequencing and annotation.</title>
        <authorList>
            <consortium name="The Broad Institute Genomics Platform"/>
            <consortium name="The Broad Institute Genome Sequencing Center for Infectious Disease"/>
            <person name="Wu L."/>
            <person name="Ma J."/>
        </authorList>
    </citation>
    <scope>NUCLEOTIDE SEQUENCE [LARGE SCALE GENOMIC DNA]</scope>
    <source>
        <strain evidence="2">NBRC 108728</strain>
    </source>
</reference>
<dbReference type="RefSeq" id="WP_286344673.1">
    <property type="nucleotide sequence ID" value="NZ_AP027732.1"/>
</dbReference>
<name>A0ABM8GU88_9MICO</name>
<protein>
    <submittedName>
        <fullName evidence="1">Uncharacterized protein</fullName>
    </submittedName>
</protein>
<organism evidence="1 2">
    <name type="scientific">Frondihabitans sucicola</name>
    <dbReference type="NCBI Taxonomy" id="1268041"/>
    <lineage>
        <taxon>Bacteria</taxon>
        <taxon>Bacillati</taxon>
        <taxon>Actinomycetota</taxon>
        <taxon>Actinomycetes</taxon>
        <taxon>Micrococcales</taxon>
        <taxon>Microbacteriaceae</taxon>
        <taxon>Frondihabitans</taxon>
    </lineage>
</organism>
<gene>
    <name evidence="1" type="ORF">GCM10025867_42710</name>
</gene>
<dbReference type="EMBL" id="AP027732">
    <property type="protein sequence ID" value="BDZ52030.1"/>
    <property type="molecule type" value="Genomic_DNA"/>
</dbReference>
<sequence>MSVLGVVVGLARETRGDLPAALVSLFLNPLVGLLAHPRVATSSPANMSAPTALPQETLVEIARTMRRELPGVVVRRRLFWRYTAVWRAPR</sequence>
<evidence type="ECO:0000313" key="1">
    <source>
        <dbReference type="EMBL" id="BDZ52030.1"/>
    </source>
</evidence>
<evidence type="ECO:0000313" key="2">
    <source>
        <dbReference type="Proteomes" id="UP001321486"/>
    </source>
</evidence>
<keyword evidence="2" id="KW-1185">Reference proteome</keyword>
<dbReference type="Proteomes" id="UP001321486">
    <property type="component" value="Chromosome"/>
</dbReference>